<dbReference type="PANTHER" id="PTHR43222">
    <property type="entry name" value="NUDIX HYDROLASE 23"/>
    <property type="match status" value="1"/>
</dbReference>
<dbReference type="RefSeq" id="WP_207575454.1">
    <property type="nucleotide sequence ID" value="NZ_JAFNME010000018.1"/>
</dbReference>
<dbReference type="EC" id="3.6.1.-" evidence="4"/>
<dbReference type="GO" id="GO:0017111">
    <property type="term" value="F:ribonucleoside triphosphate phosphatase activity"/>
    <property type="evidence" value="ECO:0007669"/>
    <property type="project" value="InterPro"/>
</dbReference>
<dbReference type="Pfam" id="PF00293">
    <property type="entry name" value="NUDIX"/>
    <property type="match status" value="1"/>
</dbReference>
<comment type="similarity">
    <text evidence="1 4">Belongs to the Nudix hydrolase family. NudJ subfamily.</text>
</comment>
<dbReference type="GO" id="GO:0017110">
    <property type="term" value="F:nucleoside diphosphate phosphatase activity"/>
    <property type="evidence" value="ECO:0007669"/>
    <property type="project" value="InterPro"/>
</dbReference>
<evidence type="ECO:0000259" key="5">
    <source>
        <dbReference type="PROSITE" id="PS51462"/>
    </source>
</evidence>
<accession>A0A939GXM0</accession>
<evidence type="ECO:0000256" key="2">
    <source>
        <dbReference type="ARBA" id="ARBA00011245"/>
    </source>
</evidence>
<dbReference type="InterPro" id="IPR033713">
    <property type="entry name" value="NudJ"/>
</dbReference>
<protein>
    <recommendedName>
        <fullName evidence="3 4">Phosphatase NudJ</fullName>
        <ecNumber evidence="4">3.6.1.-</ecNumber>
    </recommendedName>
</protein>
<evidence type="ECO:0000313" key="7">
    <source>
        <dbReference type="Proteomes" id="UP000664731"/>
    </source>
</evidence>
<dbReference type="PROSITE" id="PS51462">
    <property type="entry name" value="NUDIX"/>
    <property type="match status" value="1"/>
</dbReference>
<dbReference type="AlphaFoldDB" id="A0A939GXM0"/>
<keyword evidence="4" id="KW-0460">Magnesium</keyword>
<dbReference type="CDD" id="cd03675">
    <property type="entry name" value="NUDIX_Hydrolase"/>
    <property type="match status" value="1"/>
</dbReference>
<dbReference type="EMBL" id="JAFNME010000018">
    <property type="protein sequence ID" value="MBO1250014.1"/>
    <property type="molecule type" value="Genomic_DNA"/>
</dbReference>
<feature type="domain" description="Nudix hydrolase" evidence="5">
    <location>
        <begin position="4"/>
        <end position="137"/>
    </location>
</feature>
<evidence type="ECO:0000256" key="4">
    <source>
        <dbReference type="RuleBase" id="RU364043"/>
    </source>
</evidence>
<reference evidence="6" key="1">
    <citation type="submission" date="2021-03" db="EMBL/GenBank/DDBJ databases">
        <title>Comamonas denitrificans.</title>
        <authorList>
            <person name="Finster K."/>
        </authorList>
    </citation>
    <scope>NUCLEOTIDE SEQUENCE</scope>
    <source>
        <strain evidence="6">MM2021_4</strain>
    </source>
</reference>
<proteinExistence type="inferred from homology"/>
<sequence length="167" mass="18777">MPDRWKPNVTVAAIVQRHDRFLLVEEHTRDGLRLNTPAGHLDPAETPQQACVREVLEEAAYDFTPTALVGVYMNRFVRTRTGADITYLRFAFTGDLGQHHAQQRLDEGIVRTVWLTYEELQASAHLHRSPVVLQSIGDYLAGQRFDLNLIQADASIFSPPSAMAVPL</sequence>
<dbReference type="GO" id="GO:0004787">
    <property type="term" value="F:thiamine diphosphate phosphatase activity"/>
    <property type="evidence" value="ECO:0007669"/>
    <property type="project" value="InterPro"/>
</dbReference>
<dbReference type="InterPro" id="IPR000086">
    <property type="entry name" value="NUDIX_hydrolase_dom"/>
</dbReference>
<evidence type="ECO:0000313" key="6">
    <source>
        <dbReference type="EMBL" id="MBO1250014.1"/>
    </source>
</evidence>
<evidence type="ECO:0000256" key="3">
    <source>
        <dbReference type="ARBA" id="ARBA00015552"/>
    </source>
</evidence>
<evidence type="ECO:0000256" key="1">
    <source>
        <dbReference type="ARBA" id="ARBA00007608"/>
    </source>
</evidence>
<keyword evidence="7" id="KW-1185">Reference proteome</keyword>
<name>A0A939GXM0_9BURK</name>
<dbReference type="SUPFAM" id="SSF55811">
    <property type="entry name" value="Nudix"/>
    <property type="match status" value="1"/>
</dbReference>
<comment type="caution">
    <text evidence="6">The sequence shown here is derived from an EMBL/GenBank/DDBJ whole genome shotgun (WGS) entry which is preliminary data.</text>
</comment>
<organism evidence="6 7">
    <name type="scientific">Comamonas denitrificans</name>
    <dbReference type="NCBI Taxonomy" id="117506"/>
    <lineage>
        <taxon>Bacteria</taxon>
        <taxon>Pseudomonadati</taxon>
        <taxon>Pseudomonadota</taxon>
        <taxon>Betaproteobacteria</taxon>
        <taxon>Burkholderiales</taxon>
        <taxon>Comamonadaceae</taxon>
        <taxon>Comamonas</taxon>
    </lineage>
</organism>
<dbReference type="PANTHER" id="PTHR43222:SF11">
    <property type="entry name" value="PHOSPHATASE NUDJ"/>
    <property type="match status" value="1"/>
</dbReference>
<dbReference type="Gene3D" id="3.90.79.10">
    <property type="entry name" value="Nucleoside Triphosphate Pyrophosphohydrolase"/>
    <property type="match status" value="1"/>
</dbReference>
<keyword evidence="4 6" id="KW-0378">Hydrolase</keyword>
<dbReference type="Proteomes" id="UP000664731">
    <property type="component" value="Unassembled WGS sequence"/>
</dbReference>
<comment type="subunit">
    <text evidence="2 4">Monomer.</text>
</comment>
<comment type="cofactor">
    <cofactor evidence="4">
        <name>Mg(2+)</name>
        <dbReference type="ChEBI" id="CHEBI:18420"/>
    </cofactor>
</comment>
<dbReference type="InterPro" id="IPR015797">
    <property type="entry name" value="NUDIX_hydrolase-like_dom_sf"/>
</dbReference>
<gene>
    <name evidence="4" type="primary">nudJ</name>
    <name evidence="6" type="ORF">J1777_09305</name>
</gene>